<feature type="compositionally biased region" description="Low complexity" evidence="2">
    <location>
        <begin position="566"/>
        <end position="577"/>
    </location>
</feature>
<proteinExistence type="predicted"/>
<feature type="compositionally biased region" description="Pro residues" evidence="2">
    <location>
        <begin position="599"/>
        <end position="612"/>
    </location>
</feature>
<dbReference type="PROSITE" id="PS50186">
    <property type="entry name" value="DEP"/>
    <property type="match status" value="1"/>
</dbReference>
<feature type="region of interest" description="Disordered" evidence="2">
    <location>
        <begin position="566"/>
        <end position="663"/>
    </location>
</feature>
<evidence type="ECO:0000313" key="4">
    <source>
        <dbReference type="EMBL" id="CAG6623576.1"/>
    </source>
</evidence>
<feature type="compositionally biased region" description="Basic and acidic residues" evidence="2">
    <location>
        <begin position="52"/>
        <end position="64"/>
    </location>
</feature>
<feature type="coiled-coil region" evidence="1">
    <location>
        <begin position="378"/>
        <end position="405"/>
    </location>
</feature>
<dbReference type="EMBL" id="HBUF01055214">
    <property type="protein sequence ID" value="CAG6623576.1"/>
    <property type="molecule type" value="Transcribed_RNA"/>
</dbReference>
<evidence type="ECO:0000259" key="3">
    <source>
        <dbReference type="PROSITE" id="PS50186"/>
    </source>
</evidence>
<organism evidence="4">
    <name type="scientific">Cacopsylla melanoneura</name>
    <dbReference type="NCBI Taxonomy" id="428564"/>
    <lineage>
        <taxon>Eukaryota</taxon>
        <taxon>Metazoa</taxon>
        <taxon>Ecdysozoa</taxon>
        <taxon>Arthropoda</taxon>
        <taxon>Hexapoda</taxon>
        <taxon>Insecta</taxon>
        <taxon>Pterygota</taxon>
        <taxon>Neoptera</taxon>
        <taxon>Paraneoptera</taxon>
        <taxon>Hemiptera</taxon>
        <taxon>Sternorrhyncha</taxon>
        <taxon>Psylloidea</taxon>
        <taxon>Psyllidae</taxon>
        <taxon>Psyllinae</taxon>
        <taxon>Cacopsylla</taxon>
    </lineage>
</organism>
<feature type="domain" description="DEP" evidence="3">
    <location>
        <begin position="270"/>
        <end position="332"/>
    </location>
</feature>
<feature type="region of interest" description="Disordered" evidence="2">
    <location>
        <begin position="435"/>
        <end position="554"/>
    </location>
</feature>
<protein>
    <recommendedName>
        <fullName evidence="3">DEP domain-containing protein</fullName>
    </recommendedName>
</protein>
<dbReference type="InterPro" id="IPR000591">
    <property type="entry name" value="DEP_dom"/>
</dbReference>
<dbReference type="GO" id="GO:0035556">
    <property type="term" value="P:intracellular signal transduction"/>
    <property type="evidence" value="ECO:0007669"/>
    <property type="project" value="InterPro"/>
</dbReference>
<accession>A0A8D8MAD3</accession>
<evidence type="ECO:0000256" key="1">
    <source>
        <dbReference type="SAM" id="Coils"/>
    </source>
</evidence>
<feature type="region of interest" description="Disordered" evidence="2">
    <location>
        <begin position="27"/>
        <end position="64"/>
    </location>
</feature>
<sequence>MGGSESKSKNKWENALIAARKNLKYKRKTSVESVASRNQNDSEPLSIISEGKLYRDKEENQKENETRFAQAFEKCGRGLQPVSKGWEGDKVNDLEFKSLEGNGPISVEESVNKPVVFVNESDTDSNILQELQEVNEFSKGFSSGKRILSSCSSEDDSELFTDALNTPLFSLEGSYHSADDEDKVNSADSSGTMANLNKSAFTITRHRKIEVPAIDSNELQLRHTPSLESNVLKKVASLTLDNALIDNRAVGDAKPKPLPDKLQFQTCDKFEGQMLINWFLSSFPEESQHLLRQIAVQFCCHLLQAGVIQQIDDKDLETTNQFKVDRMYFWSKSEIPANTGHYSPGKIVLSTWPPAQDSENNNNELPAAATLIAQSHENVKLQKEIVLLKQEIEQLNAQLERETRTNLTSSPGVIDLVSRPTHLDLTTASKIKRDHRLPSTVAISRIPSPKVTKSPPKNTSGPDKSSPSSSPLKTTDKTPSCSPSKSSSDVKSPSRKSSSPGRTKVSSPAKLSLIKSSPQSKGSSSVQKSKSSDSLLSSVNDSRRDQSCQTSPLRTLDACQLSKSFESQLQLSSKLSSHPPLTEPPTAYIVPICKVPTSSVPPPPPPPPPLPPMSDDQSSPSIPPHHPTPPPTSRIPPPPPMSGIPPPPPPPPPSPFSSSRTTSYSSFSLTFARKMKNHVFSPFFFLFSVSNRKNEGSR</sequence>
<reference evidence="4" key="1">
    <citation type="submission" date="2021-05" db="EMBL/GenBank/DDBJ databases">
        <authorList>
            <person name="Alioto T."/>
            <person name="Alioto T."/>
            <person name="Gomez Garrido J."/>
        </authorList>
    </citation>
    <scope>NUCLEOTIDE SEQUENCE</scope>
</reference>
<evidence type="ECO:0000256" key="2">
    <source>
        <dbReference type="SAM" id="MobiDB-lite"/>
    </source>
</evidence>
<feature type="compositionally biased region" description="Low complexity" evidence="2">
    <location>
        <begin position="512"/>
        <end position="540"/>
    </location>
</feature>
<dbReference type="AlphaFoldDB" id="A0A8D8MAD3"/>
<keyword evidence="1" id="KW-0175">Coiled coil</keyword>
<feature type="compositionally biased region" description="Pro residues" evidence="2">
    <location>
        <begin position="621"/>
        <end position="655"/>
    </location>
</feature>
<name>A0A8D8MAD3_9HEMI</name>
<feature type="compositionally biased region" description="Low complexity" evidence="2">
    <location>
        <begin position="459"/>
        <end position="504"/>
    </location>
</feature>
<feature type="compositionally biased region" description="Polar residues" evidence="2">
    <location>
        <begin position="31"/>
        <end position="43"/>
    </location>
</feature>